<name>A0ABQ5HCH4_9ASTR</name>
<protein>
    <recommendedName>
        <fullName evidence="3">Gag-pol polyprotein</fullName>
    </recommendedName>
</protein>
<gene>
    <name evidence="1" type="ORF">Tco_1066856</name>
</gene>
<comment type="caution">
    <text evidence="1">The sequence shown here is derived from an EMBL/GenBank/DDBJ whole genome shotgun (WGS) entry which is preliminary data.</text>
</comment>
<organism evidence="1 2">
    <name type="scientific">Tanacetum coccineum</name>
    <dbReference type="NCBI Taxonomy" id="301880"/>
    <lineage>
        <taxon>Eukaryota</taxon>
        <taxon>Viridiplantae</taxon>
        <taxon>Streptophyta</taxon>
        <taxon>Embryophyta</taxon>
        <taxon>Tracheophyta</taxon>
        <taxon>Spermatophyta</taxon>
        <taxon>Magnoliopsida</taxon>
        <taxon>eudicotyledons</taxon>
        <taxon>Gunneridae</taxon>
        <taxon>Pentapetalae</taxon>
        <taxon>asterids</taxon>
        <taxon>campanulids</taxon>
        <taxon>Asterales</taxon>
        <taxon>Asteraceae</taxon>
        <taxon>Asteroideae</taxon>
        <taxon>Anthemideae</taxon>
        <taxon>Anthemidinae</taxon>
        <taxon>Tanacetum</taxon>
    </lineage>
</organism>
<proteinExistence type="predicted"/>
<dbReference type="Proteomes" id="UP001151760">
    <property type="component" value="Unassembled WGS sequence"/>
</dbReference>
<reference evidence="1" key="1">
    <citation type="journal article" date="2022" name="Int. J. Mol. Sci.">
        <title>Draft Genome of Tanacetum Coccineum: Genomic Comparison of Closely Related Tanacetum-Family Plants.</title>
        <authorList>
            <person name="Yamashiro T."/>
            <person name="Shiraishi A."/>
            <person name="Nakayama K."/>
            <person name="Satake H."/>
        </authorList>
    </citation>
    <scope>NUCLEOTIDE SEQUENCE</scope>
</reference>
<keyword evidence="2" id="KW-1185">Reference proteome</keyword>
<sequence>MEVKHELSNEMFTSTPEEVAYMKKVPYASAVGSILYAVRCTRPDVAFAQNLCMEGNQTQNLKLQGSVMRPSNVIKMIRSLKQVMSLSSMEEQ</sequence>
<evidence type="ECO:0000313" key="2">
    <source>
        <dbReference type="Proteomes" id="UP001151760"/>
    </source>
</evidence>
<evidence type="ECO:0008006" key="3">
    <source>
        <dbReference type="Google" id="ProtNLM"/>
    </source>
</evidence>
<dbReference type="EMBL" id="BQNB010019421">
    <property type="protein sequence ID" value="GJT85139.1"/>
    <property type="molecule type" value="Genomic_DNA"/>
</dbReference>
<evidence type="ECO:0000313" key="1">
    <source>
        <dbReference type="EMBL" id="GJT85139.1"/>
    </source>
</evidence>
<accession>A0ABQ5HCH4</accession>
<reference evidence="1" key="2">
    <citation type="submission" date="2022-01" db="EMBL/GenBank/DDBJ databases">
        <authorList>
            <person name="Yamashiro T."/>
            <person name="Shiraishi A."/>
            <person name="Satake H."/>
            <person name="Nakayama K."/>
        </authorList>
    </citation>
    <scope>NUCLEOTIDE SEQUENCE</scope>
</reference>